<protein>
    <submittedName>
        <fullName evidence="5">Meiotic recombination protein dmc1</fullName>
    </submittedName>
</protein>
<accession>F0XSS0</accession>
<feature type="domain" description="Rrp7 RRM-like N-terminal" evidence="4">
    <location>
        <begin position="10"/>
        <end position="198"/>
    </location>
</feature>
<evidence type="ECO:0000259" key="4">
    <source>
        <dbReference type="Pfam" id="PF17799"/>
    </source>
</evidence>
<dbReference type="Pfam" id="PF12923">
    <property type="entry name" value="RRP7"/>
    <property type="match status" value="1"/>
</dbReference>
<dbReference type="InterPro" id="IPR040446">
    <property type="entry name" value="RRP7"/>
</dbReference>
<dbReference type="AlphaFoldDB" id="F0XSS0"/>
<dbReference type="PANTHER" id="PTHR13191">
    <property type="entry name" value="RIBOSOMAL RNA PROCESSING PROTEIN 7-RELATED"/>
    <property type="match status" value="1"/>
</dbReference>
<feature type="region of interest" description="Disordered" evidence="2">
    <location>
        <begin position="113"/>
        <end position="153"/>
    </location>
</feature>
<evidence type="ECO:0000259" key="3">
    <source>
        <dbReference type="Pfam" id="PF12923"/>
    </source>
</evidence>
<evidence type="ECO:0000313" key="6">
    <source>
        <dbReference type="Proteomes" id="UP000007796"/>
    </source>
</evidence>
<reference evidence="5 6" key="1">
    <citation type="journal article" date="2011" name="Proc. Natl. Acad. Sci. U.S.A.">
        <title>Genome and transcriptome analyses of the mountain pine beetle-fungal symbiont Grosmannia clavigera, a lodgepole pine pathogen.</title>
        <authorList>
            <person name="DiGuistini S."/>
            <person name="Wang Y."/>
            <person name="Liao N.Y."/>
            <person name="Taylor G."/>
            <person name="Tanguay P."/>
            <person name="Feau N."/>
            <person name="Henrissat B."/>
            <person name="Chan S.K."/>
            <person name="Hesse-Orce U."/>
            <person name="Alamouti S.M."/>
            <person name="Tsui C.K.M."/>
            <person name="Docking R.T."/>
            <person name="Levasseur A."/>
            <person name="Haridas S."/>
            <person name="Robertson G."/>
            <person name="Birol I."/>
            <person name="Holt R.A."/>
            <person name="Marra M.A."/>
            <person name="Hamelin R.C."/>
            <person name="Hirst M."/>
            <person name="Jones S.J.M."/>
            <person name="Bohlmann J."/>
            <person name="Breuil C."/>
        </authorList>
    </citation>
    <scope>NUCLEOTIDE SEQUENCE [LARGE SCALE GENOMIC DNA]</scope>
    <source>
        <strain evidence="6">kw1407 / UAMH 11150</strain>
    </source>
</reference>
<evidence type="ECO:0000256" key="2">
    <source>
        <dbReference type="SAM" id="MobiDB-lite"/>
    </source>
</evidence>
<dbReference type="GO" id="GO:0000028">
    <property type="term" value="P:ribosomal small subunit assembly"/>
    <property type="evidence" value="ECO:0007669"/>
    <property type="project" value="TreeGrafter"/>
</dbReference>
<dbReference type="FunCoup" id="F0XSS0">
    <property type="interactions" value="211"/>
</dbReference>
<dbReference type="GO" id="GO:0032545">
    <property type="term" value="C:CURI complex"/>
    <property type="evidence" value="ECO:0007669"/>
    <property type="project" value="TreeGrafter"/>
</dbReference>
<dbReference type="CDD" id="cd12950">
    <property type="entry name" value="RRP7_Rrp7p"/>
    <property type="match status" value="1"/>
</dbReference>
<feature type="domain" description="Ribosomal RNA-processing protein 7 C-terminal" evidence="3">
    <location>
        <begin position="212"/>
        <end position="334"/>
    </location>
</feature>
<dbReference type="GeneID" id="25978902"/>
<dbReference type="Gene3D" id="6.10.250.1770">
    <property type="match status" value="1"/>
</dbReference>
<dbReference type="OrthoDB" id="5390at2759"/>
<dbReference type="InterPro" id="IPR040447">
    <property type="entry name" value="RRM_Rrp7"/>
</dbReference>
<dbReference type="HOGENOM" id="CLU_036234_1_1_1"/>
<comment type="similarity">
    <text evidence="1">Belongs to the RRP7 family.</text>
</comment>
<gene>
    <name evidence="5" type="ORF">CMQ_5566</name>
</gene>
<dbReference type="Pfam" id="PF17799">
    <property type="entry name" value="RRM_Rrp7"/>
    <property type="match status" value="1"/>
</dbReference>
<dbReference type="STRING" id="655863.F0XSS0"/>
<dbReference type="GO" id="GO:0006364">
    <property type="term" value="P:rRNA processing"/>
    <property type="evidence" value="ECO:0007669"/>
    <property type="project" value="TreeGrafter"/>
</dbReference>
<sequence>MAPIPATIGDFSVLPVRMPALPSLEMAEPATHYIYVRPNAPKIPTADDERSLFLANVPADSTEAHMRAIFAQLVGPGRFESIVFEDERRQAAAVSESAKTAILPGQAARLAALQSRKRKRESRSGAAADDDAENTAETAREQQARLPSTWPQRLRRSGSTAVVLLVDERSVSAVLKAVAKTHVRGGKVVEWASGATMPSCGPFWLAAHNRLVYPDRATIDSSVNAFFALYNEREAAAAETARRLRNEPDEDGFVTVTGGGNSGAGGVARRAEAEAARAKQLAKQEKKTAELTNFYRFQLREQKKEEQAELQRRFQDDRLRVAAMREKRGKFRPEA</sequence>
<dbReference type="InParanoid" id="F0XSS0"/>
<evidence type="ECO:0000313" key="5">
    <source>
        <dbReference type="EMBL" id="EFW99145.1"/>
    </source>
</evidence>
<dbReference type="RefSeq" id="XP_014168628.1">
    <property type="nucleotide sequence ID" value="XM_014313153.1"/>
</dbReference>
<evidence type="ECO:0000256" key="1">
    <source>
        <dbReference type="ARBA" id="ARBA00006110"/>
    </source>
</evidence>
<dbReference type="GO" id="GO:0034456">
    <property type="term" value="C:UTP-C complex"/>
    <property type="evidence" value="ECO:0007669"/>
    <property type="project" value="TreeGrafter"/>
</dbReference>
<dbReference type="eggNOG" id="KOG4008">
    <property type="taxonomic scope" value="Eukaryota"/>
</dbReference>
<name>F0XSS0_GROCL</name>
<dbReference type="InterPro" id="IPR024326">
    <property type="entry name" value="RRP7_C"/>
</dbReference>
<dbReference type="Proteomes" id="UP000007796">
    <property type="component" value="Unassembled WGS sequence"/>
</dbReference>
<keyword evidence="6" id="KW-1185">Reference proteome</keyword>
<organism evidence="6">
    <name type="scientific">Grosmannia clavigera (strain kw1407 / UAMH 11150)</name>
    <name type="common">Blue stain fungus</name>
    <name type="synonym">Graphiocladiella clavigera</name>
    <dbReference type="NCBI Taxonomy" id="655863"/>
    <lineage>
        <taxon>Eukaryota</taxon>
        <taxon>Fungi</taxon>
        <taxon>Dikarya</taxon>
        <taxon>Ascomycota</taxon>
        <taxon>Pezizomycotina</taxon>
        <taxon>Sordariomycetes</taxon>
        <taxon>Sordariomycetidae</taxon>
        <taxon>Ophiostomatales</taxon>
        <taxon>Ophiostomataceae</taxon>
        <taxon>Leptographium</taxon>
    </lineage>
</organism>
<dbReference type="EMBL" id="GL629997">
    <property type="protein sequence ID" value="EFW99145.1"/>
    <property type="molecule type" value="Genomic_DNA"/>
</dbReference>
<dbReference type="PANTHER" id="PTHR13191:SF0">
    <property type="entry name" value="RIBOSOMAL RNA-PROCESSING PROTEIN 7 HOMOLOG A-RELATED"/>
    <property type="match status" value="1"/>
</dbReference>
<dbReference type="CDD" id="cd12293">
    <property type="entry name" value="dRRM_Rrp7p"/>
    <property type="match status" value="1"/>
</dbReference>
<proteinExistence type="inferred from homology"/>